<gene>
    <name evidence="5" type="primary">ABC-NBD</name>
    <name evidence="5" type="ORF">KSZ_29590</name>
</gene>
<comment type="caution">
    <text evidence="5">The sequence shown here is derived from an EMBL/GenBank/DDBJ whole genome shotgun (WGS) entry which is preliminary data.</text>
</comment>
<proteinExistence type="predicted"/>
<dbReference type="Gene3D" id="3.40.50.300">
    <property type="entry name" value="P-loop containing nucleotide triphosphate hydrolases"/>
    <property type="match status" value="1"/>
</dbReference>
<keyword evidence="3 5" id="KW-0067">ATP-binding</keyword>
<evidence type="ECO:0000256" key="1">
    <source>
        <dbReference type="ARBA" id="ARBA00022448"/>
    </source>
</evidence>
<keyword evidence="6" id="KW-1185">Reference proteome</keyword>
<dbReference type="InterPro" id="IPR050763">
    <property type="entry name" value="ABC_transporter_ATP-binding"/>
</dbReference>
<dbReference type="InterPro" id="IPR027417">
    <property type="entry name" value="P-loop_NTPase"/>
</dbReference>
<evidence type="ECO:0000313" key="5">
    <source>
        <dbReference type="EMBL" id="GHO84953.1"/>
    </source>
</evidence>
<protein>
    <submittedName>
        <fullName evidence="5">ABC transporter ATP-binding protein</fullName>
    </submittedName>
</protein>
<dbReference type="PANTHER" id="PTHR42711:SF1">
    <property type="entry name" value="ABC-TRANSPORT PROTEIN, ATP-BINDING COMPONENT"/>
    <property type="match status" value="1"/>
</dbReference>
<organism evidence="5 6">
    <name type="scientific">Dictyobacter formicarum</name>
    <dbReference type="NCBI Taxonomy" id="2778368"/>
    <lineage>
        <taxon>Bacteria</taxon>
        <taxon>Bacillati</taxon>
        <taxon>Chloroflexota</taxon>
        <taxon>Ktedonobacteria</taxon>
        <taxon>Ktedonobacterales</taxon>
        <taxon>Dictyobacteraceae</taxon>
        <taxon>Dictyobacter</taxon>
    </lineage>
</organism>
<dbReference type="Proteomes" id="UP000635565">
    <property type="component" value="Unassembled WGS sequence"/>
</dbReference>
<evidence type="ECO:0000313" key="6">
    <source>
        <dbReference type="Proteomes" id="UP000635565"/>
    </source>
</evidence>
<dbReference type="EMBL" id="BNJJ01000007">
    <property type="protein sequence ID" value="GHO84953.1"/>
    <property type="molecule type" value="Genomic_DNA"/>
</dbReference>
<name>A0ABQ3VH44_9CHLR</name>
<dbReference type="InterPro" id="IPR003593">
    <property type="entry name" value="AAA+_ATPase"/>
</dbReference>
<evidence type="ECO:0000256" key="3">
    <source>
        <dbReference type="ARBA" id="ARBA00022840"/>
    </source>
</evidence>
<keyword evidence="2" id="KW-0547">Nucleotide-binding</keyword>
<evidence type="ECO:0000256" key="2">
    <source>
        <dbReference type="ARBA" id="ARBA00022741"/>
    </source>
</evidence>
<evidence type="ECO:0000259" key="4">
    <source>
        <dbReference type="PROSITE" id="PS50893"/>
    </source>
</evidence>
<accession>A0ABQ3VH44</accession>
<dbReference type="InterPro" id="IPR003439">
    <property type="entry name" value="ABC_transporter-like_ATP-bd"/>
</dbReference>
<dbReference type="RefSeq" id="WP_201362574.1">
    <property type="nucleotide sequence ID" value="NZ_BNJJ01000007.1"/>
</dbReference>
<reference evidence="5 6" key="1">
    <citation type="journal article" date="2021" name="Int. J. Syst. Evol. Microbiol.">
        <title>Reticulibacter mediterranei gen. nov., sp. nov., within the new family Reticulibacteraceae fam. nov., and Ktedonospora formicarum gen. nov., sp. nov., Ktedonobacter robiniae sp. nov., Dictyobacter formicarum sp. nov. and Dictyobacter arantiisoli sp. nov., belonging to the class Ktedonobacteria.</title>
        <authorList>
            <person name="Yabe S."/>
            <person name="Zheng Y."/>
            <person name="Wang C.M."/>
            <person name="Sakai Y."/>
            <person name="Abe K."/>
            <person name="Yokota A."/>
            <person name="Donadio S."/>
            <person name="Cavaletti L."/>
            <person name="Monciardini P."/>
        </authorList>
    </citation>
    <scope>NUCLEOTIDE SEQUENCE [LARGE SCALE GENOMIC DNA]</scope>
    <source>
        <strain evidence="5 6">SOSP1-9</strain>
    </source>
</reference>
<dbReference type="SMART" id="SM00382">
    <property type="entry name" value="AAA"/>
    <property type="match status" value="1"/>
</dbReference>
<keyword evidence="1" id="KW-0813">Transport</keyword>
<dbReference type="Pfam" id="PF00005">
    <property type="entry name" value="ABC_tran"/>
    <property type="match status" value="1"/>
</dbReference>
<dbReference type="PROSITE" id="PS50893">
    <property type="entry name" value="ABC_TRANSPORTER_2"/>
    <property type="match status" value="1"/>
</dbReference>
<dbReference type="GO" id="GO:0005524">
    <property type="term" value="F:ATP binding"/>
    <property type="evidence" value="ECO:0007669"/>
    <property type="project" value="UniProtKB-KW"/>
</dbReference>
<dbReference type="SUPFAM" id="SSF52540">
    <property type="entry name" value="P-loop containing nucleoside triphosphate hydrolases"/>
    <property type="match status" value="1"/>
</dbReference>
<feature type="domain" description="ABC transporter" evidence="4">
    <location>
        <begin position="17"/>
        <end position="257"/>
    </location>
</feature>
<sequence length="366" mass="41152">MSIVEVEYLAKTFRSRERSSGIAESMRSFVLPRYRTREAVKNMSFTLDAGEVLAFIGPNGAGKSTTIKMLTGILYPTAGSVRVLGFTPWQQRRQLAYHIASVFGQKSQLWYHLPPQDTFNLLARIYELDMREYRKRRDFLIEVFDIADYIRTPARKLSLGERMRCELAATFLHKPRIVFLDEPTIGLDVIAKQRIRDLIAQLNVEEGVTVLLTSHDAGDVEQVCRRVIVINHGEVILDESVATLKRDYLKEKTIDLQLAGTVEALLTNEAGEQQLSDPDLKREGIRVLQAQGHSLRLAVDTLRCPLEPVVASIMQRQHILDMTISDPPMETIIASIYGSQGNNSQSLAAVENVGSLAEQVDKLMKG</sequence>
<dbReference type="PANTHER" id="PTHR42711">
    <property type="entry name" value="ABC TRANSPORTER ATP-BINDING PROTEIN"/>
    <property type="match status" value="1"/>
</dbReference>